<dbReference type="KEGG" id="lyk:FLP23_00855"/>
<keyword evidence="1" id="KW-1133">Transmembrane helix</keyword>
<proteinExistence type="predicted"/>
<keyword evidence="1" id="KW-0812">Transmembrane</keyword>
<accession>A0A5C1Y5M2</accession>
<dbReference type="EMBL" id="CP043504">
    <property type="protein sequence ID" value="QEO08698.1"/>
    <property type="molecule type" value="Genomic_DNA"/>
</dbReference>
<keyword evidence="1" id="KW-0472">Membrane</keyword>
<feature type="transmembrane region" description="Helical" evidence="1">
    <location>
        <begin position="12"/>
        <end position="35"/>
    </location>
</feature>
<dbReference type="Pfam" id="PF07811">
    <property type="entry name" value="TadE"/>
    <property type="match status" value="1"/>
</dbReference>
<evidence type="ECO:0000313" key="4">
    <source>
        <dbReference type="Proteomes" id="UP000322159"/>
    </source>
</evidence>
<dbReference type="InterPro" id="IPR049790">
    <property type="entry name" value="Rv3655c/TadE"/>
</dbReference>
<organism evidence="3 4">
    <name type="scientific">Protaetiibacter larvae</name>
    <dbReference type="NCBI Taxonomy" id="2592654"/>
    <lineage>
        <taxon>Bacteria</taxon>
        <taxon>Bacillati</taxon>
        <taxon>Actinomycetota</taxon>
        <taxon>Actinomycetes</taxon>
        <taxon>Micrococcales</taxon>
        <taxon>Microbacteriaceae</taxon>
        <taxon>Protaetiibacter</taxon>
    </lineage>
</organism>
<reference evidence="3 4" key="1">
    <citation type="submission" date="2019-09" db="EMBL/GenBank/DDBJ databases">
        <title>Genome sequencing of strain KACC 19322.</title>
        <authorList>
            <person name="Heo J."/>
            <person name="Kim S.-J."/>
            <person name="Kim J.-S."/>
            <person name="Hong S.-B."/>
            <person name="Kwon S.-W."/>
        </authorList>
    </citation>
    <scope>NUCLEOTIDE SEQUENCE [LARGE SCALE GENOMIC DNA]</scope>
    <source>
        <strain evidence="3 4">KACC 19322</strain>
    </source>
</reference>
<dbReference type="RefSeq" id="WP_149324131.1">
    <property type="nucleotide sequence ID" value="NZ_CP043504.1"/>
</dbReference>
<gene>
    <name evidence="3" type="ORF">FLP23_00855</name>
</gene>
<name>A0A5C1Y5M2_9MICO</name>
<dbReference type="AlphaFoldDB" id="A0A5C1Y5M2"/>
<feature type="domain" description="TadE-like" evidence="2">
    <location>
        <begin position="11"/>
        <end position="53"/>
    </location>
</feature>
<keyword evidence="4" id="KW-1185">Reference proteome</keyword>
<dbReference type="Proteomes" id="UP000322159">
    <property type="component" value="Chromosome"/>
</dbReference>
<dbReference type="NCBIfam" id="NF041390">
    <property type="entry name" value="TadE_Rv3655c"/>
    <property type="match status" value="1"/>
</dbReference>
<protein>
    <recommendedName>
        <fullName evidence="2">TadE-like domain-containing protein</fullName>
    </recommendedName>
</protein>
<dbReference type="InterPro" id="IPR012495">
    <property type="entry name" value="TadE-like_dom"/>
</dbReference>
<evidence type="ECO:0000256" key="1">
    <source>
        <dbReference type="SAM" id="Phobius"/>
    </source>
</evidence>
<evidence type="ECO:0000313" key="3">
    <source>
        <dbReference type="EMBL" id="QEO08698.1"/>
    </source>
</evidence>
<evidence type="ECO:0000259" key="2">
    <source>
        <dbReference type="Pfam" id="PF07811"/>
    </source>
</evidence>
<sequence length="113" mass="10856">MRSPSAADDAGSAAAEFAVALPAVVLVLAVCLGAVGAGSQQLRLQDAAAVAARALGRGAPFDAAAVGLDPGTTTERWTDAGLVCVRLTAAARGPAGIAGLRLSAASCAADAGR</sequence>